<dbReference type="Gene3D" id="3.60.15.10">
    <property type="entry name" value="Ribonuclease Z/Hydroxyacylglutathione hydrolase-like"/>
    <property type="match status" value="1"/>
</dbReference>
<dbReference type="GO" id="GO:0019243">
    <property type="term" value="P:methylglyoxal catabolic process to D-lactate via S-lactoyl-glutathione"/>
    <property type="evidence" value="ECO:0007669"/>
    <property type="project" value="UniProtKB-UniRule"/>
</dbReference>
<feature type="binding site" evidence="7">
    <location>
        <position position="60"/>
    </location>
    <ligand>
        <name>Zn(2+)</name>
        <dbReference type="ChEBI" id="CHEBI:29105"/>
        <label>2</label>
    </ligand>
</feature>
<comment type="similarity">
    <text evidence="3 7">Belongs to the metallo-beta-lactamase superfamily. Glyoxalase II family.</text>
</comment>
<feature type="binding site" evidence="7">
    <location>
        <position position="112"/>
    </location>
    <ligand>
        <name>Zn(2+)</name>
        <dbReference type="ChEBI" id="CHEBI:29105"/>
        <label>1</label>
    </ligand>
</feature>
<dbReference type="InterPro" id="IPR050110">
    <property type="entry name" value="Glyoxalase_II_hydrolase"/>
</dbReference>
<dbReference type="InterPro" id="IPR017782">
    <property type="entry name" value="Hydroxyacylglutathione_Hdrlase"/>
</dbReference>
<comment type="catalytic activity">
    <reaction evidence="1 7">
        <text>an S-(2-hydroxyacyl)glutathione + H2O = a 2-hydroxy carboxylate + glutathione + H(+)</text>
        <dbReference type="Rhea" id="RHEA:21864"/>
        <dbReference type="ChEBI" id="CHEBI:15377"/>
        <dbReference type="ChEBI" id="CHEBI:15378"/>
        <dbReference type="ChEBI" id="CHEBI:57925"/>
        <dbReference type="ChEBI" id="CHEBI:58896"/>
        <dbReference type="ChEBI" id="CHEBI:71261"/>
        <dbReference type="EC" id="3.1.2.6"/>
    </reaction>
</comment>
<feature type="binding site" evidence="7">
    <location>
        <position position="55"/>
    </location>
    <ligand>
        <name>Zn(2+)</name>
        <dbReference type="ChEBI" id="CHEBI:29105"/>
        <label>1</label>
    </ligand>
</feature>
<dbReference type="PANTHER" id="PTHR43705:SF1">
    <property type="entry name" value="HYDROXYACYLGLUTATHIONE HYDROLASE GLOB"/>
    <property type="match status" value="1"/>
</dbReference>
<reference evidence="9 10" key="1">
    <citation type="submission" date="2016-12" db="EMBL/GenBank/DDBJ databases">
        <title>Marinobacter lutaoensis whole genome sequencing.</title>
        <authorList>
            <person name="Verma A."/>
            <person name="Krishnamurthi S."/>
        </authorList>
    </citation>
    <scope>NUCLEOTIDE SEQUENCE [LARGE SCALE GENOMIC DNA]</scope>
    <source>
        <strain evidence="9 10">T5054</strain>
    </source>
</reference>
<dbReference type="STRING" id="135739.BTO32_07870"/>
<evidence type="ECO:0000256" key="5">
    <source>
        <dbReference type="ARBA" id="ARBA00022801"/>
    </source>
</evidence>
<feature type="binding site" evidence="7">
    <location>
        <position position="59"/>
    </location>
    <ligand>
        <name>Zn(2+)</name>
        <dbReference type="ChEBI" id="CHEBI:29105"/>
        <label>2</label>
    </ligand>
</feature>
<dbReference type="Proteomes" id="UP000189339">
    <property type="component" value="Unassembled WGS sequence"/>
</dbReference>
<dbReference type="OrthoDB" id="9802248at2"/>
<dbReference type="PANTHER" id="PTHR43705">
    <property type="entry name" value="HYDROXYACYLGLUTATHIONE HYDROLASE"/>
    <property type="match status" value="1"/>
</dbReference>
<dbReference type="SUPFAM" id="SSF56281">
    <property type="entry name" value="Metallo-hydrolase/oxidoreductase"/>
    <property type="match status" value="1"/>
</dbReference>
<accession>A0A1V2DUL0</accession>
<sequence>MATPTAIPAFRDNYIWCLADPQAGKALVVDPGQAAPVEVYLERHGLVLDTVLVTHHHPDHVGGIGALRNQHPNCRVVGPADSPFRGTTETVREGDTVQWQGFRFRVLSVPGHTLDHIAYFTEPEGEPPLLFCGDTLFVCGCGRLFEGSPAQMRHSLAKLRALPDTTRVHCAHEYTLANLTFARSFLPDDTSLVEFERQCRNQRDAGVPTVPSVLAEERRLNPFLRWDEPSVAEAARRYAADRNLPAGTDDEVFAAIRHAKDHF</sequence>
<dbReference type="EMBL" id="MSCW01000005">
    <property type="protein sequence ID" value="ONF44189.1"/>
    <property type="molecule type" value="Genomic_DNA"/>
</dbReference>
<name>A0A1V2DUL0_9GAMM</name>
<dbReference type="InterPro" id="IPR001279">
    <property type="entry name" value="Metallo-B-lactamas"/>
</dbReference>
<dbReference type="PIRSF" id="PIRSF005457">
    <property type="entry name" value="Glx"/>
    <property type="match status" value="1"/>
</dbReference>
<evidence type="ECO:0000256" key="4">
    <source>
        <dbReference type="ARBA" id="ARBA00022723"/>
    </source>
</evidence>
<keyword evidence="6 7" id="KW-0862">Zinc</keyword>
<comment type="subunit">
    <text evidence="7">Monomer.</text>
</comment>
<evidence type="ECO:0000256" key="1">
    <source>
        <dbReference type="ARBA" id="ARBA00001623"/>
    </source>
</evidence>
<keyword evidence="10" id="KW-1185">Reference proteome</keyword>
<feature type="domain" description="Metallo-beta-lactamase" evidence="8">
    <location>
        <begin position="12"/>
        <end position="172"/>
    </location>
</feature>
<dbReference type="AlphaFoldDB" id="A0A1V2DUL0"/>
<dbReference type="GO" id="GO:0046872">
    <property type="term" value="F:metal ion binding"/>
    <property type="evidence" value="ECO:0007669"/>
    <property type="project" value="UniProtKB-KW"/>
</dbReference>
<proteinExistence type="inferred from homology"/>
<comment type="cofactor">
    <cofactor evidence="7">
        <name>Zn(2+)</name>
        <dbReference type="ChEBI" id="CHEBI:29105"/>
    </cofactor>
    <text evidence="7">Binds 2 Zn(2+) ions per subunit.</text>
</comment>
<evidence type="ECO:0000313" key="9">
    <source>
        <dbReference type="EMBL" id="ONF44189.1"/>
    </source>
</evidence>
<dbReference type="NCBIfam" id="TIGR03413">
    <property type="entry name" value="GSH_gloB"/>
    <property type="match status" value="1"/>
</dbReference>
<feature type="binding site" evidence="7">
    <location>
        <position position="172"/>
    </location>
    <ligand>
        <name>Zn(2+)</name>
        <dbReference type="ChEBI" id="CHEBI:29105"/>
        <label>2</label>
    </ligand>
</feature>
<evidence type="ECO:0000256" key="7">
    <source>
        <dbReference type="HAMAP-Rule" id="MF_01374"/>
    </source>
</evidence>
<evidence type="ECO:0000256" key="3">
    <source>
        <dbReference type="ARBA" id="ARBA00006759"/>
    </source>
</evidence>
<dbReference type="Pfam" id="PF16123">
    <property type="entry name" value="HAGH_C"/>
    <property type="match status" value="1"/>
</dbReference>
<evidence type="ECO:0000313" key="10">
    <source>
        <dbReference type="Proteomes" id="UP000189339"/>
    </source>
</evidence>
<comment type="pathway">
    <text evidence="2 7">Secondary metabolite metabolism; methylglyoxal degradation; (R)-lactate from methylglyoxal: step 2/2.</text>
</comment>
<feature type="binding site" evidence="7">
    <location>
        <position position="134"/>
    </location>
    <ligand>
        <name>Zn(2+)</name>
        <dbReference type="ChEBI" id="CHEBI:29105"/>
        <label>2</label>
    </ligand>
</feature>
<dbReference type="HAMAP" id="MF_01374">
    <property type="entry name" value="Glyoxalase_2"/>
    <property type="match status" value="1"/>
</dbReference>
<organism evidence="9 10">
    <name type="scientific">Marinobacter lutaoensis</name>
    <dbReference type="NCBI Taxonomy" id="135739"/>
    <lineage>
        <taxon>Bacteria</taxon>
        <taxon>Pseudomonadati</taxon>
        <taxon>Pseudomonadota</taxon>
        <taxon>Gammaproteobacteria</taxon>
        <taxon>Pseudomonadales</taxon>
        <taxon>Marinobacteraceae</taxon>
        <taxon>Marinobacter</taxon>
    </lineage>
</organism>
<feature type="binding site" evidence="7">
    <location>
        <position position="57"/>
    </location>
    <ligand>
        <name>Zn(2+)</name>
        <dbReference type="ChEBI" id="CHEBI:29105"/>
        <label>1</label>
    </ligand>
</feature>
<comment type="function">
    <text evidence="7">Thiolesterase that catalyzes the hydrolysis of S-D-lactoyl-glutathione to form glutathione and D-lactic acid.</text>
</comment>
<feature type="binding site" evidence="7">
    <location>
        <position position="134"/>
    </location>
    <ligand>
        <name>Zn(2+)</name>
        <dbReference type="ChEBI" id="CHEBI:29105"/>
        <label>1</label>
    </ligand>
</feature>
<evidence type="ECO:0000256" key="6">
    <source>
        <dbReference type="ARBA" id="ARBA00022833"/>
    </source>
</evidence>
<keyword evidence="4 7" id="KW-0479">Metal-binding</keyword>
<dbReference type="InterPro" id="IPR035680">
    <property type="entry name" value="Clx_II_MBL"/>
</dbReference>
<dbReference type="SMART" id="SM00849">
    <property type="entry name" value="Lactamase_B"/>
    <property type="match status" value="1"/>
</dbReference>
<evidence type="ECO:0000259" key="8">
    <source>
        <dbReference type="SMART" id="SM00849"/>
    </source>
</evidence>
<protein>
    <recommendedName>
        <fullName evidence="7">Hydroxyacylglutathione hydrolase</fullName>
        <ecNumber evidence="7">3.1.2.6</ecNumber>
    </recommendedName>
    <alternativeName>
        <fullName evidence="7">Glyoxalase II</fullName>
        <shortName evidence="7">Glx II</shortName>
    </alternativeName>
</protein>
<evidence type="ECO:0000256" key="2">
    <source>
        <dbReference type="ARBA" id="ARBA00004963"/>
    </source>
</evidence>
<dbReference type="CDD" id="cd07723">
    <property type="entry name" value="hydroxyacylglutathione_hydrolase_MBL-fold"/>
    <property type="match status" value="1"/>
</dbReference>
<dbReference type="InterPro" id="IPR036866">
    <property type="entry name" value="RibonucZ/Hydroxyglut_hydro"/>
</dbReference>
<dbReference type="EC" id="3.1.2.6" evidence="7"/>
<dbReference type="GO" id="GO:0004416">
    <property type="term" value="F:hydroxyacylglutathione hydrolase activity"/>
    <property type="evidence" value="ECO:0007669"/>
    <property type="project" value="UniProtKB-UniRule"/>
</dbReference>
<dbReference type="UniPathway" id="UPA00619">
    <property type="reaction ID" value="UER00676"/>
</dbReference>
<dbReference type="InterPro" id="IPR032282">
    <property type="entry name" value="HAGH_C"/>
</dbReference>
<keyword evidence="5 7" id="KW-0378">Hydrolase</keyword>
<comment type="caution">
    <text evidence="9">The sequence shown here is derived from an EMBL/GenBank/DDBJ whole genome shotgun (WGS) entry which is preliminary data.</text>
</comment>
<dbReference type="Pfam" id="PF00753">
    <property type="entry name" value="Lactamase_B"/>
    <property type="match status" value="1"/>
</dbReference>
<dbReference type="RefSeq" id="WP_076724069.1">
    <property type="nucleotide sequence ID" value="NZ_MSCW01000005.1"/>
</dbReference>
<gene>
    <name evidence="7" type="primary">gloB</name>
    <name evidence="9" type="ORF">BTO32_07870</name>
</gene>